<dbReference type="SUPFAM" id="SSF50249">
    <property type="entry name" value="Nucleic acid-binding proteins"/>
    <property type="match status" value="1"/>
</dbReference>
<dbReference type="InterPro" id="IPR004609">
    <property type="entry name" value="ATP-dep_DNA_helicase_RecG"/>
</dbReference>
<dbReference type="GO" id="GO:0005524">
    <property type="term" value="F:ATP binding"/>
    <property type="evidence" value="ECO:0007669"/>
    <property type="project" value="UniProtKB-KW"/>
</dbReference>
<feature type="domain" description="Helicase C-terminal" evidence="17">
    <location>
        <begin position="450"/>
        <end position="607"/>
    </location>
</feature>
<dbReference type="PROSITE" id="PS51192">
    <property type="entry name" value="HELICASE_ATP_BIND_1"/>
    <property type="match status" value="1"/>
</dbReference>
<evidence type="ECO:0000259" key="17">
    <source>
        <dbReference type="PROSITE" id="PS51194"/>
    </source>
</evidence>
<dbReference type="Pfam" id="PF00271">
    <property type="entry name" value="Helicase_C"/>
    <property type="match status" value="1"/>
</dbReference>
<comment type="similarity">
    <text evidence="1 15">Belongs to the helicase family. RecG subfamily.</text>
</comment>
<dbReference type="SUPFAM" id="SSF52540">
    <property type="entry name" value="P-loop containing nucleoside triphosphate hydrolases"/>
    <property type="match status" value="2"/>
</dbReference>
<evidence type="ECO:0000256" key="6">
    <source>
        <dbReference type="ARBA" id="ARBA00022806"/>
    </source>
</evidence>
<dbReference type="Gene3D" id="3.40.50.300">
    <property type="entry name" value="P-loop containing nucleotide triphosphate hydrolases"/>
    <property type="match status" value="2"/>
</dbReference>
<dbReference type="NCBIfam" id="NF008165">
    <property type="entry name" value="PRK10917.1-3"/>
    <property type="match status" value="1"/>
</dbReference>
<dbReference type="InterPro" id="IPR045562">
    <property type="entry name" value="RecG_dom3_C"/>
</dbReference>
<evidence type="ECO:0000256" key="3">
    <source>
        <dbReference type="ARBA" id="ARBA00022741"/>
    </source>
</evidence>
<dbReference type="Pfam" id="PF17191">
    <property type="entry name" value="RecG_wedge"/>
    <property type="match status" value="1"/>
</dbReference>
<dbReference type="InterPro" id="IPR012340">
    <property type="entry name" value="NA-bd_OB-fold"/>
</dbReference>
<dbReference type="CDD" id="cd04488">
    <property type="entry name" value="RecG_wedge_OBF"/>
    <property type="match status" value="1"/>
</dbReference>
<reference evidence="18 19" key="1">
    <citation type="submission" date="2019-07" db="EMBL/GenBank/DDBJ databases">
        <title>Whole genome shotgun sequence of Alkalibacillus haloalkaliphilus NBRC 103110.</title>
        <authorList>
            <person name="Hosoyama A."/>
            <person name="Uohara A."/>
            <person name="Ohji S."/>
            <person name="Ichikawa N."/>
        </authorList>
    </citation>
    <scope>NUCLEOTIDE SEQUENCE [LARGE SCALE GENOMIC DNA]</scope>
    <source>
        <strain evidence="18 19">NBRC 103110</strain>
    </source>
</reference>
<gene>
    <name evidence="18" type="primary">recG</name>
    <name evidence="18" type="ORF">AHA02nite_06550</name>
</gene>
<organism evidence="18 19">
    <name type="scientific">Alkalibacillus haloalkaliphilus</name>
    <dbReference type="NCBI Taxonomy" id="94136"/>
    <lineage>
        <taxon>Bacteria</taxon>
        <taxon>Bacillati</taxon>
        <taxon>Bacillota</taxon>
        <taxon>Bacilli</taxon>
        <taxon>Bacillales</taxon>
        <taxon>Bacillaceae</taxon>
        <taxon>Alkalibacillus</taxon>
    </lineage>
</organism>
<dbReference type="GO" id="GO:0006281">
    <property type="term" value="P:DNA repair"/>
    <property type="evidence" value="ECO:0007669"/>
    <property type="project" value="UniProtKB-UniRule"/>
</dbReference>
<keyword evidence="10 15" id="KW-0234">DNA repair</keyword>
<dbReference type="GO" id="GO:0006310">
    <property type="term" value="P:DNA recombination"/>
    <property type="evidence" value="ECO:0007669"/>
    <property type="project" value="UniProtKB-UniRule"/>
</dbReference>
<dbReference type="GO" id="GO:0043138">
    <property type="term" value="F:3'-5' DNA helicase activity"/>
    <property type="evidence" value="ECO:0007669"/>
    <property type="project" value="UniProtKB-EC"/>
</dbReference>
<evidence type="ECO:0000259" key="16">
    <source>
        <dbReference type="PROSITE" id="PS51192"/>
    </source>
</evidence>
<dbReference type="RefSeq" id="WP_146814353.1">
    <property type="nucleotide sequence ID" value="NZ_BJYA01000002.1"/>
</dbReference>
<dbReference type="InterPro" id="IPR014001">
    <property type="entry name" value="Helicase_ATP-bd"/>
</dbReference>
<dbReference type="Proteomes" id="UP000321440">
    <property type="component" value="Unassembled WGS sequence"/>
</dbReference>
<dbReference type="InterPro" id="IPR027417">
    <property type="entry name" value="P-loop_NTPase"/>
</dbReference>
<keyword evidence="19" id="KW-1185">Reference proteome</keyword>
<dbReference type="Gene3D" id="2.40.50.140">
    <property type="entry name" value="Nucleic acid-binding proteins"/>
    <property type="match status" value="1"/>
</dbReference>
<dbReference type="InterPro" id="IPR011545">
    <property type="entry name" value="DEAD/DEAH_box_helicase_dom"/>
</dbReference>
<keyword evidence="6 15" id="KW-0347">Helicase</keyword>
<dbReference type="GO" id="GO:0016887">
    <property type="term" value="F:ATP hydrolysis activity"/>
    <property type="evidence" value="ECO:0007669"/>
    <property type="project" value="RHEA"/>
</dbReference>
<dbReference type="InterPro" id="IPR033454">
    <property type="entry name" value="RecG_wedge"/>
</dbReference>
<protein>
    <recommendedName>
        <fullName evidence="2 15">ATP-dependent DNA helicase RecG</fullName>
        <ecNumber evidence="13 15">5.6.2.4</ecNumber>
    </recommendedName>
</protein>
<feature type="domain" description="Helicase ATP-binding" evidence="16">
    <location>
        <begin position="268"/>
        <end position="428"/>
    </location>
</feature>
<evidence type="ECO:0000256" key="13">
    <source>
        <dbReference type="ARBA" id="ARBA00034808"/>
    </source>
</evidence>
<dbReference type="NCBIfam" id="NF008168">
    <property type="entry name" value="PRK10917.2-2"/>
    <property type="match status" value="1"/>
</dbReference>
<dbReference type="InterPro" id="IPR047112">
    <property type="entry name" value="RecG/Mfd"/>
</dbReference>
<evidence type="ECO:0000256" key="5">
    <source>
        <dbReference type="ARBA" id="ARBA00022801"/>
    </source>
</evidence>
<keyword evidence="9 15" id="KW-0233">DNA recombination</keyword>
<keyword evidence="7 15" id="KW-0067">ATP-binding</keyword>
<evidence type="ECO:0000313" key="18">
    <source>
        <dbReference type="EMBL" id="GEN44879.1"/>
    </source>
</evidence>
<dbReference type="Pfam" id="PF19833">
    <property type="entry name" value="RecG_dom3_C"/>
    <property type="match status" value="1"/>
</dbReference>
<evidence type="ECO:0000313" key="19">
    <source>
        <dbReference type="Proteomes" id="UP000321440"/>
    </source>
</evidence>
<dbReference type="Pfam" id="PF00270">
    <property type="entry name" value="DEAD"/>
    <property type="match status" value="1"/>
</dbReference>
<accession>A0A511W1C3</accession>
<dbReference type="PROSITE" id="PS51194">
    <property type="entry name" value="HELICASE_CTER"/>
    <property type="match status" value="1"/>
</dbReference>
<keyword evidence="8" id="KW-0238">DNA-binding</keyword>
<keyword evidence="11" id="KW-0413">Isomerase</keyword>
<evidence type="ECO:0000256" key="12">
    <source>
        <dbReference type="ARBA" id="ARBA00034617"/>
    </source>
</evidence>
<evidence type="ECO:0000256" key="15">
    <source>
        <dbReference type="RuleBase" id="RU363016"/>
    </source>
</evidence>
<evidence type="ECO:0000256" key="8">
    <source>
        <dbReference type="ARBA" id="ARBA00023125"/>
    </source>
</evidence>
<name>A0A511W1C3_9BACI</name>
<comment type="caution">
    <text evidence="18">The sequence shown here is derived from an EMBL/GenBank/DDBJ whole genome shotgun (WGS) entry which is preliminary data.</text>
</comment>
<dbReference type="InterPro" id="IPR001650">
    <property type="entry name" value="Helicase_C-like"/>
</dbReference>
<dbReference type="EMBL" id="BJYA01000002">
    <property type="protein sequence ID" value="GEN44879.1"/>
    <property type="molecule type" value="Genomic_DNA"/>
</dbReference>
<keyword evidence="4 15" id="KW-0227">DNA damage</keyword>
<dbReference type="CDD" id="cd17992">
    <property type="entry name" value="DEXHc_RecG"/>
    <property type="match status" value="1"/>
</dbReference>
<dbReference type="GO" id="GO:0003677">
    <property type="term" value="F:DNA binding"/>
    <property type="evidence" value="ECO:0007669"/>
    <property type="project" value="UniProtKB-KW"/>
</dbReference>
<sequence>MFNEPVNQIPSVGEKTQEQLALLDISKVGDLLFHFPFRYDFLELKPLEELSHEEVATIQGEVVSQPNVSFYGRKKSRLSCTIQIGVVAVKAVFFNQAFLKDQLQVGQTVTLTGKWDMHRLQLTVHKFHRQSFEEASSIEPVYHTKGKLTIAQLKKLIKYALKSSIEEIEEILPEKYLHNYKIPQRQIAVQELHQPSSKSSLKHAKRRFIYEELFLFQLKMQYIRRENKAQSVGTQKHYDNGVLKGFVKKLPFDLTSSQKRVLKEILDDLNGEHRMNRLLQGDVGSGKTVIAAIALYATALSGQQGALMVPTEILAEQHVESLNDLLGEQLNIELLTGSIKGKKRKEILGRLENGEVDILVGTHALIQDETIFKQLGLVVIDEQHRFGVNQRKTLRDKGLTPDVLFMTATPIPRTLSITSFGDMDVSVIDEMPKGRLPVETYWAKENMIERVHQFLIDQINKGHQAYVICPLIEESDQLDIQNAVDVFEQLNATMPNSIQVGLMHGRLSAQEKEELMRQFANNEIQLLVSTTVIEVGVNVPNATTMVIYDAERFGLAQLHQLRGRVGRGSEQSYCILLADPKSESGKERMRVMTETTDGFELSEHDLQIRGPGDFFGKRQSGLPEFKVADIVEDYRALEVARQDAVNVMNEGKLEHDEEYSKLKQLIESDPLIQERIFD</sequence>
<evidence type="ECO:0000256" key="9">
    <source>
        <dbReference type="ARBA" id="ARBA00023172"/>
    </source>
</evidence>
<evidence type="ECO:0000256" key="11">
    <source>
        <dbReference type="ARBA" id="ARBA00023235"/>
    </source>
</evidence>
<evidence type="ECO:0000256" key="1">
    <source>
        <dbReference type="ARBA" id="ARBA00007504"/>
    </source>
</evidence>
<comment type="catalytic activity">
    <reaction evidence="14 15">
        <text>ATP + H2O = ADP + phosphate + H(+)</text>
        <dbReference type="Rhea" id="RHEA:13065"/>
        <dbReference type="ChEBI" id="CHEBI:15377"/>
        <dbReference type="ChEBI" id="CHEBI:15378"/>
        <dbReference type="ChEBI" id="CHEBI:30616"/>
        <dbReference type="ChEBI" id="CHEBI:43474"/>
        <dbReference type="ChEBI" id="CHEBI:456216"/>
        <dbReference type="EC" id="5.6.2.4"/>
    </reaction>
</comment>
<comment type="function">
    <text evidence="15">Plays a critical role in recombination and DNA repair. Helps process Holliday junction intermediates to mature products by catalyzing branch migration. Has replication fork regression activity, unwinds stalled or blocked replication forks to make a HJ that can be resolved. Has a DNA unwinding activity characteristic of a DNA helicase with 3'-5' polarity.</text>
</comment>
<keyword evidence="3 15" id="KW-0547">Nucleotide-binding</keyword>
<dbReference type="OrthoDB" id="9804325at2"/>
<dbReference type="SMART" id="SM00487">
    <property type="entry name" value="DEXDc"/>
    <property type="match status" value="1"/>
</dbReference>
<evidence type="ECO:0000256" key="2">
    <source>
        <dbReference type="ARBA" id="ARBA00017846"/>
    </source>
</evidence>
<evidence type="ECO:0000256" key="10">
    <source>
        <dbReference type="ARBA" id="ARBA00023204"/>
    </source>
</evidence>
<dbReference type="SMART" id="SM00490">
    <property type="entry name" value="HELICc"/>
    <property type="match status" value="1"/>
</dbReference>
<evidence type="ECO:0000256" key="4">
    <source>
        <dbReference type="ARBA" id="ARBA00022763"/>
    </source>
</evidence>
<dbReference type="PANTHER" id="PTHR47964:SF1">
    <property type="entry name" value="ATP-DEPENDENT DNA HELICASE HOMOLOG RECG, CHLOROPLASTIC"/>
    <property type="match status" value="1"/>
</dbReference>
<dbReference type="CDD" id="cd18811">
    <property type="entry name" value="SF2_C_RecG"/>
    <property type="match status" value="1"/>
</dbReference>
<dbReference type="NCBIfam" id="TIGR00643">
    <property type="entry name" value="recG"/>
    <property type="match status" value="1"/>
</dbReference>
<evidence type="ECO:0000256" key="7">
    <source>
        <dbReference type="ARBA" id="ARBA00022840"/>
    </source>
</evidence>
<keyword evidence="5 15" id="KW-0378">Hydrolase</keyword>
<dbReference type="PANTHER" id="PTHR47964">
    <property type="entry name" value="ATP-DEPENDENT DNA HELICASE HOMOLOG RECG, CHLOROPLASTIC"/>
    <property type="match status" value="1"/>
</dbReference>
<dbReference type="EC" id="5.6.2.4" evidence="13 15"/>
<proteinExistence type="inferred from homology"/>
<evidence type="ECO:0000256" key="14">
    <source>
        <dbReference type="ARBA" id="ARBA00048988"/>
    </source>
</evidence>
<comment type="catalytic activity">
    <reaction evidence="12 15">
        <text>Couples ATP hydrolysis with the unwinding of duplex DNA by translocating in the 3'-5' direction.</text>
        <dbReference type="EC" id="5.6.2.4"/>
    </reaction>
</comment>
<dbReference type="AlphaFoldDB" id="A0A511W1C3"/>